<sequence length="136" mass="15377">MHRKPPDKLRVCKSHFLFFAAFAVIFVLKTDLLIRHFFYAVIADGDFVSVSPPKYSITCFGPPKGRLAYTTQFLVKSFSIKSRSVIPQALKEVTNFARKTLLSAFTGNRNLSVLTFFLHFPCIVRPPPGTMQCRCG</sequence>
<name>A0A381FIK3_9FLAO</name>
<evidence type="ECO:0000256" key="1">
    <source>
        <dbReference type="SAM" id="Phobius"/>
    </source>
</evidence>
<evidence type="ECO:0000313" key="2">
    <source>
        <dbReference type="EMBL" id="SUX46380.1"/>
    </source>
</evidence>
<keyword evidence="1" id="KW-0812">Transmembrane</keyword>
<feature type="transmembrane region" description="Helical" evidence="1">
    <location>
        <begin position="12"/>
        <end position="28"/>
    </location>
</feature>
<dbReference type="Proteomes" id="UP000254282">
    <property type="component" value="Unassembled WGS sequence"/>
</dbReference>
<organism evidence="2 3">
    <name type="scientific">Chryseobacterium indoltheticum</name>
    <dbReference type="NCBI Taxonomy" id="254"/>
    <lineage>
        <taxon>Bacteria</taxon>
        <taxon>Pseudomonadati</taxon>
        <taxon>Bacteroidota</taxon>
        <taxon>Flavobacteriia</taxon>
        <taxon>Flavobacteriales</taxon>
        <taxon>Weeksellaceae</taxon>
        <taxon>Chryseobacterium group</taxon>
        <taxon>Chryseobacterium</taxon>
    </lineage>
</organism>
<keyword evidence="1" id="KW-1133">Transmembrane helix</keyword>
<dbReference type="AlphaFoldDB" id="A0A381FIK3"/>
<protein>
    <submittedName>
        <fullName evidence="2">Uncharacterized protein</fullName>
    </submittedName>
</protein>
<evidence type="ECO:0000313" key="3">
    <source>
        <dbReference type="Proteomes" id="UP000254282"/>
    </source>
</evidence>
<proteinExistence type="predicted"/>
<accession>A0A381FIK3</accession>
<reference evidence="2 3" key="1">
    <citation type="submission" date="2018-06" db="EMBL/GenBank/DDBJ databases">
        <authorList>
            <consortium name="Pathogen Informatics"/>
            <person name="Doyle S."/>
        </authorList>
    </citation>
    <scope>NUCLEOTIDE SEQUENCE [LARGE SCALE GENOMIC DNA]</scope>
    <source>
        <strain evidence="2 3">NCTC13532</strain>
    </source>
</reference>
<gene>
    <name evidence="2" type="ORF">NCTC13532_01913</name>
</gene>
<keyword evidence="1" id="KW-0472">Membrane</keyword>
<dbReference type="EMBL" id="UFVR01000004">
    <property type="protein sequence ID" value="SUX46380.1"/>
    <property type="molecule type" value="Genomic_DNA"/>
</dbReference>